<feature type="region of interest" description="Disordered" evidence="3">
    <location>
        <begin position="319"/>
        <end position="338"/>
    </location>
</feature>
<dbReference type="InterPro" id="IPR004088">
    <property type="entry name" value="KH_dom_type_1"/>
</dbReference>
<evidence type="ECO:0000256" key="2">
    <source>
        <dbReference type="PROSITE-ProRule" id="PRU00117"/>
    </source>
</evidence>
<dbReference type="Pfam" id="PF00013">
    <property type="entry name" value="KH_1"/>
    <property type="match status" value="3"/>
</dbReference>
<reference evidence="5" key="2">
    <citation type="submission" date="2021-01" db="EMBL/GenBank/DDBJ databases">
        <authorList>
            <person name="Schikora-Tamarit M.A."/>
        </authorList>
    </citation>
    <scope>NUCLEOTIDE SEQUENCE</scope>
    <source>
        <strain evidence="5">CBS6341</strain>
    </source>
</reference>
<dbReference type="SMART" id="SM00322">
    <property type="entry name" value="KH"/>
    <property type="match status" value="3"/>
</dbReference>
<sequence>MSKEEQTSQQSESLFDTNFTSDHSVTTNDASILPSNDVQTTAIIGFRILVSIKEAGIIIGKNGSVIANIRDLTGVKAGVSPVIQGCIDRILTVTGPIDSVSKALNLITQALISSGPLDEFQYFPLKNLLPKSLNPNIISLRLLIPNNQMGSIIGKQGVRIKALQTNYNVKIVASKDFLQNSNERLVELQGDADSIEASVKILSRCLIEDWHSIATGIKYYTPSRYSSRKSSAHPSSNSNGNGNSYGSDEKDIERKVKFPSDMVGCLIGKNGSRIQEIRKFTKAQIIIASQDEDNEREFQLIGLKKNVEKALSFLNQNLERERERRERINSNQSPDDEE</sequence>
<evidence type="ECO:0000313" key="6">
    <source>
        <dbReference type="Proteomes" id="UP000769528"/>
    </source>
</evidence>
<dbReference type="AlphaFoldDB" id="A0A9P8PJI7"/>
<feature type="domain" description="K Homology" evidence="4">
    <location>
        <begin position="136"/>
        <end position="207"/>
    </location>
</feature>
<evidence type="ECO:0000313" key="5">
    <source>
        <dbReference type="EMBL" id="KAH3673196.1"/>
    </source>
</evidence>
<protein>
    <recommendedName>
        <fullName evidence="4">K Homology domain-containing protein</fullName>
    </recommendedName>
</protein>
<dbReference type="PANTHER" id="PTHR10288">
    <property type="entry name" value="KH DOMAIN CONTAINING RNA BINDING PROTEIN"/>
    <property type="match status" value="1"/>
</dbReference>
<dbReference type="SUPFAM" id="SSF54791">
    <property type="entry name" value="Eukaryotic type KH-domain (KH-domain type I)"/>
    <property type="match status" value="3"/>
</dbReference>
<accession>A0A9P8PJI7</accession>
<feature type="domain" description="K Homology" evidence="4">
    <location>
        <begin position="250"/>
        <end position="319"/>
    </location>
</feature>
<dbReference type="PROSITE" id="PS50084">
    <property type="entry name" value="KH_TYPE_1"/>
    <property type="match status" value="3"/>
</dbReference>
<dbReference type="InterPro" id="IPR036612">
    <property type="entry name" value="KH_dom_type_1_sf"/>
</dbReference>
<name>A0A9P8PJI7_9ASCO</name>
<dbReference type="InterPro" id="IPR004087">
    <property type="entry name" value="KH_dom"/>
</dbReference>
<reference evidence="5" key="1">
    <citation type="journal article" date="2021" name="Open Biol.">
        <title>Shared evolutionary footprints suggest mitochondrial oxidative damage underlies multiple complex I losses in fungi.</title>
        <authorList>
            <person name="Schikora-Tamarit M.A."/>
            <person name="Marcet-Houben M."/>
            <person name="Nosek J."/>
            <person name="Gabaldon T."/>
        </authorList>
    </citation>
    <scope>NUCLEOTIDE SEQUENCE</scope>
    <source>
        <strain evidence="5">CBS6341</strain>
    </source>
</reference>
<evidence type="ECO:0000256" key="3">
    <source>
        <dbReference type="SAM" id="MobiDB-lite"/>
    </source>
</evidence>
<dbReference type="EMBL" id="JAEUBF010001036">
    <property type="protein sequence ID" value="KAH3673196.1"/>
    <property type="molecule type" value="Genomic_DNA"/>
</dbReference>
<keyword evidence="2" id="KW-0694">RNA-binding</keyword>
<organism evidence="5 6">
    <name type="scientific">Wickerhamomyces mucosus</name>
    <dbReference type="NCBI Taxonomy" id="1378264"/>
    <lineage>
        <taxon>Eukaryota</taxon>
        <taxon>Fungi</taxon>
        <taxon>Dikarya</taxon>
        <taxon>Ascomycota</taxon>
        <taxon>Saccharomycotina</taxon>
        <taxon>Saccharomycetes</taxon>
        <taxon>Phaffomycetales</taxon>
        <taxon>Wickerhamomycetaceae</taxon>
        <taxon>Wickerhamomyces</taxon>
    </lineage>
</organism>
<dbReference type="Gene3D" id="3.30.1370.10">
    <property type="entry name" value="K Homology domain, type 1"/>
    <property type="match status" value="3"/>
</dbReference>
<keyword evidence="6" id="KW-1185">Reference proteome</keyword>
<comment type="caution">
    <text evidence="5">The sequence shown here is derived from an EMBL/GenBank/DDBJ whole genome shotgun (WGS) entry which is preliminary data.</text>
</comment>
<proteinExistence type="predicted"/>
<feature type="region of interest" description="Disordered" evidence="3">
    <location>
        <begin position="225"/>
        <end position="249"/>
    </location>
</feature>
<dbReference type="Proteomes" id="UP000769528">
    <property type="component" value="Unassembled WGS sequence"/>
</dbReference>
<gene>
    <name evidence="5" type="ORF">WICMUC_003814</name>
</gene>
<feature type="compositionally biased region" description="Low complexity" evidence="3">
    <location>
        <begin position="232"/>
        <end position="246"/>
    </location>
</feature>
<evidence type="ECO:0000256" key="1">
    <source>
        <dbReference type="ARBA" id="ARBA00022737"/>
    </source>
</evidence>
<dbReference type="GO" id="GO:0003723">
    <property type="term" value="F:RNA binding"/>
    <property type="evidence" value="ECO:0007669"/>
    <property type="project" value="UniProtKB-UniRule"/>
</dbReference>
<keyword evidence="1" id="KW-0677">Repeat</keyword>
<feature type="domain" description="K Homology" evidence="4">
    <location>
        <begin position="42"/>
        <end position="112"/>
    </location>
</feature>
<feature type="compositionally biased region" description="Polar residues" evidence="3">
    <location>
        <begin position="329"/>
        <end position="338"/>
    </location>
</feature>
<feature type="compositionally biased region" description="Basic and acidic residues" evidence="3">
    <location>
        <begin position="319"/>
        <end position="328"/>
    </location>
</feature>
<evidence type="ECO:0000259" key="4">
    <source>
        <dbReference type="SMART" id="SM00322"/>
    </source>
</evidence>
<dbReference type="OrthoDB" id="442947at2759"/>